<keyword evidence="1" id="KW-0175">Coiled coil</keyword>
<dbReference type="EMBL" id="BK059132">
    <property type="protein sequence ID" value="DAE33034.1"/>
    <property type="molecule type" value="Genomic_DNA"/>
</dbReference>
<accession>A0A8S5RPF6</accession>
<dbReference type="InterPro" id="IPR036388">
    <property type="entry name" value="WH-like_DNA-bd_sf"/>
</dbReference>
<reference evidence="2" key="1">
    <citation type="journal article" date="2021" name="Proc. Natl. Acad. Sci. U.S.A.">
        <title>A Catalog of Tens of Thousands of Viruses from Human Metagenomes Reveals Hidden Associations with Chronic Diseases.</title>
        <authorList>
            <person name="Tisza M.J."/>
            <person name="Buck C.B."/>
        </authorList>
    </citation>
    <scope>NUCLEOTIDE SEQUENCE</scope>
    <source>
        <strain evidence="2">Ctrcb4</strain>
    </source>
</reference>
<dbReference type="SUPFAM" id="SSF46785">
    <property type="entry name" value="Winged helix' DNA-binding domain"/>
    <property type="match status" value="1"/>
</dbReference>
<feature type="coiled-coil region" evidence="1">
    <location>
        <begin position="225"/>
        <end position="252"/>
    </location>
</feature>
<sequence>MEEKKISKQHIQVPHNLGERNEEIKIKMNPTDYLVYGYLRKFMNKDTYQTFVSLRKLANLVDVSINTVQASIKKLKEAGEIKVLEEKNGRSNIYEIQKGSKYFERFTFEFLDLDDNILKPEDKGVLLAMQQYSDTSSGTFAINTSSNRELSKKLHIGTRALSSVFQRLEDRGILTTKPLTTRDSITGLNKTAKYIDLSIICQAILFINKKVDEQGEQINEHDKRLHTVDKNILKMQEEINRLKEIIEKSNLKESSGFKFE</sequence>
<name>A0A8S5RPF6_9VIRU</name>
<dbReference type="InterPro" id="IPR036390">
    <property type="entry name" value="WH_DNA-bd_sf"/>
</dbReference>
<evidence type="ECO:0000256" key="1">
    <source>
        <dbReference type="SAM" id="Coils"/>
    </source>
</evidence>
<dbReference type="Gene3D" id="1.10.10.10">
    <property type="entry name" value="Winged helix-like DNA-binding domain superfamily/Winged helix DNA-binding domain"/>
    <property type="match status" value="1"/>
</dbReference>
<organism evidence="2">
    <name type="scientific">virus sp. ctrcb4</name>
    <dbReference type="NCBI Taxonomy" id="2825824"/>
    <lineage>
        <taxon>Viruses</taxon>
    </lineage>
</organism>
<protein>
    <submittedName>
        <fullName evidence="2">Helix-turn-helix domain protein</fullName>
    </submittedName>
</protein>
<proteinExistence type="predicted"/>
<evidence type="ECO:0000313" key="2">
    <source>
        <dbReference type="EMBL" id="DAE33034.1"/>
    </source>
</evidence>
<dbReference type="Pfam" id="PF13730">
    <property type="entry name" value="HTH_36"/>
    <property type="match status" value="2"/>
</dbReference>